<accession>A0A2S4M4S6</accession>
<name>A0A2S4M4S6_9BURK</name>
<keyword evidence="1" id="KW-0472">Membrane</keyword>
<sequence length="65" mass="7538">MNSQPLDNQEVIVIEHVILGAFLVIPLVIVVFLFSDEILEEHRQRVEAGAPHIDWRHPLRSILHH</sequence>
<proteinExistence type="predicted"/>
<evidence type="ECO:0000313" key="3">
    <source>
        <dbReference type="Proteomes" id="UP000237381"/>
    </source>
</evidence>
<keyword evidence="1" id="KW-0812">Transmembrane</keyword>
<comment type="caution">
    <text evidence="2">The sequence shown here is derived from an EMBL/GenBank/DDBJ whole genome shotgun (WGS) entry which is preliminary data.</text>
</comment>
<gene>
    <name evidence="2" type="ORF">B0G62_11010</name>
</gene>
<evidence type="ECO:0000256" key="1">
    <source>
        <dbReference type="SAM" id="Phobius"/>
    </source>
</evidence>
<keyword evidence="3" id="KW-1185">Reference proteome</keyword>
<feature type="transmembrane region" description="Helical" evidence="1">
    <location>
        <begin position="12"/>
        <end position="35"/>
    </location>
</feature>
<dbReference type="EMBL" id="PQGA01000010">
    <property type="protein sequence ID" value="POR49704.1"/>
    <property type="molecule type" value="Genomic_DNA"/>
</dbReference>
<reference evidence="2 3" key="1">
    <citation type="submission" date="2018-01" db="EMBL/GenBank/DDBJ databases">
        <title>Genomic Encyclopedia of Type Strains, Phase III (KMG-III): the genomes of soil and plant-associated and newly described type strains.</title>
        <authorList>
            <person name="Whitman W."/>
        </authorList>
    </citation>
    <scope>NUCLEOTIDE SEQUENCE [LARGE SCALE GENOMIC DNA]</scope>
    <source>
        <strain evidence="2 3">JCM 18070</strain>
    </source>
</reference>
<dbReference type="AlphaFoldDB" id="A0A2S4M4S6"/>
<evidence type="ECO:0000313" key="2">
    <source>
        <dbReference type="EMBL" id="POR49704.1"/>
    </source>
</evidence>
<keyword evidence="1" id="KW-1133">Transmembrane helix</keyword>
<dbReference type="Proteomes" id="UP000237381">
    <property type="component" value="Unassembled WGS sequence"/>
</dbReference>
<organism evidence="2 3">
    <name type="scientific">Paraburkholderia eburnea</name>
    <dbReference type="NCBI Taxonomy" id="1189126"/>
    <lineage>
        <taxon>Bacteria</taxon>
        <taxon>Pseudomonadati</taxon>
        <taxon>Pseudomonadota</taxon>
        <taxon>Betaproteobacteria</taxon>
        <taxon>Burkholderiales</taxon>
        <taxon>Burkholderiaceae</taxon>
        <taxon>Paraburkholderia</taxon>
    </lineage>
</organism>
<protein>
    <submittedName>
        <fullName evidence="2">Uncharacterized protein</fullName>
    </submittedName>
</protein>